<protein>
    <recommendedName>
        <fullName evidence="3">DUF3006 domain-containing protein</fullName>
    </recommendedName>
</protein>
<dbReference type="OrthoDB" id="164847at2"/>
<sequence length="76" mass="8553">MTDKLLRIDRLEGTVAVCEDEQGGRVQLPVCSLPAGVKEGDCLKLDDTGRAVVDTEETRHRRELIKKLQQQVFSEE</sequence>
<keyword evidence="2" id="KW-1185">Reference proteome</keyword>
<gene>
    <name evidence="1" type="ORF">SAMN05192585_11813</name>
</gene>
<evidence type="ECO:0000313" key="2">
    <source>
        <dbReference type="Proteomes" id="UP000199182"/>
    </source>
</evidence>
<evidence type="ECO:0000313" key="1">
    <source>
        <dbReference type="EMBL" id="SDN39078.1"/>
    </source>
</evidence>
<organism evidence="1 2">
    <name type="scientific">Acetanaerobacterium elongatum</name>
    <dbReference type="NCBI Taxonomy" id="258515"/>
    <lineage>
        <taxon>Bacteria</taxon>
        <taxon>Bacillati</taxon>
        <taxon>Bacillota</taxon>
        <taxon>Clostridia</taxon>
        <taxon>Eubacteriales</taxon>
        <taxon>Oscillospiraceae</taxon>
        <taxon>Acetanaerobacterium</taxon>
    </lineage>
</organism>
<accession>A0A1H0B0C2</accession>
<dbReference type="InterPro" id="IPR021377">
    <property type="entry name" value="DUF3006"/>
</dbReference>
<evidence type="ECO:0008006" key="3">
    <source>
        <dbReference type="Google" id="ProtNLM"/>
    </source>
</evidence>
<name>A0A1H0B0C2_9FIRM</name>
<dbReference type="Gene3D" id="6.20.120.50">
    <property type="match status" value="1"/>
</dbReference>
<dbReference type="Proteomes" id="UP000199182">
    <property type="component" value="Unassembled WGS sequence"/>
</dbReference>
<dbReference type="EMBL" id="FNID01000018">
    <property type="protein sequence ID" value="SDN39078.1"/>
    <property type="molecule type" value="Genomic_DNA"/>
</dbReference>
<dbReference type="Pfam" id="PF11213">
    <property type="entry name" value="DUF3006"/>
    <property type="match status" value="1"/>
</dbReference>
<dbReference type="RefSeq" id="WP_092640314.1">
    <property type="nucleotide sequence ID" value="NZ_FNID01000018.1"/>
</dbReference>
<dbReference type="STRING" id="258515.SAMN05192585_11813"/>
<proteinExistence type="predicted"/>
<dbReference type="AlphaFoldDB" id="A0A1H0B0C2"/>
<reference evidence="1 2" key="1">
    <citation type="submission" date="2016-10" db="EMBL/GenBank/DDBJ databases">
        <authorList>
            <person name="de Groot N.N."/>
        </authorList>
    </citation>
    <scope>NUCLEOTIDE SEQUENCE [LARGE SCALE GENOMIC DNA]</scope>
    <source>
        <strain evidence="1 2">CGMCC 1.5012</strain>
    </source>
</reference>